<evidence type="ECO:0000313" key="2">
    <source>
        <dbReference type="Proteomes" id="UP000078576"/>
    </source>
</evidence>
<dbReference type="AlphaFoldDB" id="A0A194URU6"/>
<dbReference type="Proteomes" id="UP000078576">
    <property type="component" value="Unassembled WGS sequence"/>
</dbReference>
<evidence type="ECO:0000313" key="1">
    <source>
        <dbReference type="EMBL" id="KUI54400.1"/>
    </source>
</evidence>
<dbReference type="OrthoDB" id="5174090at2759"/>
<accession>A0A194URU6</accession>
<proteinExistence type="predicted"/>
<reference evidence="2" key="1">
    <citation type="submission" date="2014-12" db="EMBL/GenBank/DDBJ databases">
        <title>Genome Sequence of Valsa Canker Pathogens Uncovers a Specific Adaption of Colonization on Woody Bark.</title>
        <authorList>
            <person name="Yin Z."/>
            <person name="Liu H."/>
            <person name="Gao X."/>
            <person name="Li Z."/>
            <person name="Song N."/>
            <person name="Ke X."/>
            <person name="Dai Q."/>
            <person name="Wu Y."/>
            <person name="Sun Y."/>
            <person name="Xu J.-R."/>
            <person name="Kang Z.K."/>
            <person name="Wang L."/>
            <person name="Huang L."/>
        </authorList>
    </citation>
    <scope>NUCLEOTIDE SEQUENCE [LARGE SCALE GENOMIC DNA]</scope>
    <source>
        <strain evidence="2">SXYL134</strain>
    </source>
</reference>
<protein>
    <submittedName>
        <fullName evidence="1">Uncharacterized protein</fullName>
    </submittedName>
</protein>
<dbReference type="EMBL" id="KN714673">
    <property type="protein sequence ID" value="KUI54400.1"/>
    <property type="molecule type" value="Genomic_DNA"/>
</dbReference>
<gene>
    <name evidence="1" type="ORF">VP1G_01817</name>
</gene>
<sequence>MSFKSHDQGLTPSLIDAREKEIMEEIDKLIDKKLYYALARVIPNEPDAAATVNNPEIQEQTRNLKTAVAAVIERHESIISTIAKSKKDKDNEKPV</sequence>
<keyword evidence="2" id="KW-1185">Reference proteome</keyword>
<organism evidence="1 2">
    <name type="scientific">Cytospora mali</name>
    <name type="common">Apple Valsa canker fungus</name>
    <name type="synonym">Valsa mali</name>
    <dbReference type="NCBI Taxonomy" id="578113"/>
    <lineage>
        <taxon>Eukaryota</taxon>
        <taxon>Fungi</taxon>
        <taxon>Dikarya</taxon>
        <taxon>Ascomycota</taxon>
        <taxon>Pezizomycotina</taxon>
        <taxon>Sordariomycetes</taxon>
        <taxon>Sordariomycetidae</taxon>
        <taxon>Diaporthales</taxon>
        <taxon>Cytosporaceae</taxon>
        <taxon>Cytospora</taxon>
    </lineage>
</organism>
<name>A0A194URU6_CYTMA</name>